<name>R5X481_9FIRM</name>
<reference evidence="2" key="1">
    <citation type="submission" date="2012-11" db="EMBL/GenBank/DDBJ databases">
        <title>Dependencies among metagenomic species, viruses, plasmids and units of genetic variation.</title>
        <authorList>
            <person name="Nielsen H.B."/>
            <person name="Almeida M."/>
            <person name="Juncker A.S."/>
            <person name="Rasmussen S."/>
            <person name="Li J."/>
            <person name="Sunagawa S."/>
            <person name="Plichta D."/>
            <person name="Gautier L."/>
            <person name="Le Chatelier E."/>
            <person name="Peletier E."/>
            <person name="Bonde I."/>
            <person name="Nielsen T."/>
            <person name="Manichanh C."/>
            <person name="Arumugam M."/>
            <person name="Batto J."/>
            <person name="Santos M.B.Q.D."/>
            <person name="Blom N."/>
            <person name="Borruel N."/>
            <person name="Burgdorf K.S."/>
            <person name="Boumezbeur F."/>
            <person name="Casellas F."/>
            <person name="Dore J."/>
            <person name="Guarner F."/>
            <person name="Hansen T."/>
            <person name="Hildebrand F."/>
            <person name="Kaas R.S."/>
            <person name="Kennedy S."/>
            <person name="Kristiansen K."/>
            <person name="Kultima J.R."/>
            <person name="Leonard P."/>
            <person name="Levenez F."/>
            <person name="Lund O."/>
            <person name="Moumen B."/>
            <person name="Le Paslier D."/>
            <person name="Pons N."/>
            <person name="Pedersen O."/>
            <person name="Prifti E."/>
            <person name="Qin J."/>
            <person name="Raes J."/>
            <person name="Tap J."/>
            <person name="Tims S."/>
            <person name="Ussery D.W."/>
            <person name="Yamada T."/>
            <person name="MetaHit consortium"/>
            <person name="Renault P."/>
            <person name="Sicheritz-Ponten T."/>
            <person name="Bork P."/>
            <person name="Wang J."/>
            <person name="Brunak S."/>
            <person name="Ehrlich S.D."/>
        </authorList>
    </citation>
    <scope>NUCLEOTIDE SEQUENCE [LARGE SCALE GENOMIC DNA]</scope>
</reference>
<accession>R5X481</accession>
<dbReference type="Proteomes" id="UP000017980">
    <property type="component" value="Unassembled WGS sequence"/>
</dbReference>
<feature type="region of interest" description="Disordered" evidence="1">
    <location>
        <begin position="70"/>
        <end position="95"/>
    </location>
</feature>
<dbReference type="AlphaFoldDB" id="R5X481"/>
<dbReference type="RefSeq" id="WP_022071768.1">
    <property type="nucleotide sequence ID" value="NZ_HF999327.1"/>
</dbReference>
<dbReference type="EMBL" id="CBBD010000040">
    <property type="protein sequence ID" value="CDA10478.1"/>
    <property type="molecule type" value="Genomic_DNA"/>
</dbReference>
<comment type="caution">
    <text evidence="2">The sequence shown here is derived from an EMBL/GenBank/DDBJ whole genome shotgun (WGS) entry which is preliminary data.</text>
</comment>
<feature type="compositionally biased region" description="Polar residues" evidence="1">
    <location>
        <begin position="70"/>
        <end position="81"/>
    </location>
</feature>
<evidence type="ECO:0000313" key="3">
    <source>
        <dbReference type="Proteomes" id="UP000017980"/>
    </source>
</evidence>
<feature type="compositionally biased region" description="Basic and acidic residues" evidence="1">
    <location>
        <begin position="83"/>
        <end position="95"/>
    </location>
</feature>
<proteinExistence type="predicted"/>
<sequence length="95" mass="10912">MTKDYYKKAFEIAQQENKKLRQEIVEKNKTLDFMNGISGSKDMLIKEICQENDNLKKTVETLREKGGSIVGTSTQALNKSQNTKKEIDNEKENIV</sequence>
<gene>
    <name evidence="2" type="ORF">BN488_01517</name>
</gene>
<organism evidence="2 3">
    <name type="scientific">Intestinibacter bartlettii CAG:1329</name>
    <dbReference type="NCBI Taxonomy" id="1263063"/>
    <lineage>
        <taxon>Bacteria</taxon>
        <taxon>Bacillati</taxon>
        <taxon>Bacillota</taxon>
        <taxon>Clostridia</taxon>
        <taxon>Peptostreptococcales</taxon>
        <taxon>Peptostreptococcaceae</taxon>
        <taxon>Intestinibacter</taxon>
    </lineage>
</organism>
<evidence type="ECO:0000256" key="1">
    <source>
        <dbReference type="SAM" id="MobiDB-lite"/>
    </source>
</evidence>
<evidence type="ECO:0000313" key="2">
    <source>
        <dbReference type="EMBL" id="CDA10478.1"/>
    </source>
</evidence>
<protein>
    <submittedName>
        <fullName evidence="2">Uncharacterized protein</fullName>
    </submittedName>
</protein>